<proteinExistence type="inferred from homology"/>
<reference evidence="2 3" key="1">
    <citation type="submission" date="2020-04" db="EMBL/GenBank/DDBJ databases">
        <authorList>
            <person name="Hogendoorn C."/>
        </authorList>
    </citation>
    <scope>NUCLEOTIDE SEQUENCE [LARGE SCALE GENOMIC DNA]</scope>
    <source>
        <strain evidence="2">COOX1</strain>
    </source>
</reference>
<name>A0A6F9EFZ1_9BACL</name>
<dbReference type="GO" id="GO:0030497">
    <property type="term" value="P:fatty acid elongation"/>
    <property type="evidence" value="ECO:0007669"/>
    <property type="project" value="TreeGrafter"/>
</dbReference>
<evidence type="ECO:0000313" key="3">
    <source>
        <dbReference type="Proteomes" id="UP000502196"/>
    </source>
</evidence>
<dbReference type="SUPFAM" id="SSF51735">
    <property type="entry name" value="NAD(P)-binding Rossmann-fold domains"/>
    <property type="match status" value="1"/>
</dbReference>
<dbReference type="Pfam" id="PF13561">
    <property type="entry name" value="adh_short_C2"/>
    <property type="match status" value="1"/>
</dbReference>
<sequence length="115" mass="11832">MGKLLTSLRWRGSGGLLGNSCYAASKGGVIAFTKSAAREGAPYGINVNAVAPALTDTDMTAGMDANQRDAILGMVPLGRAGRPEDVAKAVCFLASSESDYLTGEIMDVDGGLMMD</sequence>
<dbReference type="EMBL" id="LR792683">
    <property type="protein sequence ID" value="CAB3395251.1"/>
    <property type="molecule type" value="Genomic_DNA"/>
</dbReference>
<dbReference type="PANTHER" id="PTHR42760">
    <property type="entry name" value="SHORT-CHAIN DEHYDROGENASES/REDUCTASES FAMILY MEMBER"/>
    <property type="match status" value="1"/>
</dbReference>
<dbReference type="AlphaFoldDB" id="A0A6F9EFZ1"/>
<dbReference type="Proteomes" id="UP000502196">
    <property type="component" value="Chromosome"/>
</dbReference>
<dbReference type="PRINTS" id="PR00081">
    <property type="entry name" value="GDHRDH"/>
</dbReference>
<organism evidence="2 3">
    <name type="scientific">Kyrpidia spormannii</name>
    <dbReference type="NCBI Taxonomy" id="2055160"/>
    <lineage>
        <taxon>Bacteria</taxon>
        <taxon>Bacillati</taxon>
        <taxon>Bacillota</taxon>
        <taxon>Bacilli</taxon>
        <taxon>Bacillales</taxon>
        <taxon>Alicyclobacillaceae</taxon>
        <taxon>Kyrpidia</taxon>
    </lineage>
</organism>
<dbReference type="PANTHER" id="PTHR42760:SF40">
    <property type="entry name" value="3-OXOACYL-[ACYL-CARRIER-PROTEIN] REDUCTASE, CHLOROPLASTIC"/>
    <property type="match status" value="1"/>
</dbReference>
<comment type="similarity">
    <text evidence="1">Belongs to the short-chain dehydrogenases/reductases (SDR) family.</text>
</comment>
<accession>A0A6F9EFZ1</accession>
<evidence type="ECO:0000313" key="2">
    <source>
        <dbReference type="EMBL" id="CAB3395251.1"/>
    </source>
</evidence>
<dbReference type="InterPro" id="IPR002347">
    <property type="entry name" value="SDR_fam"/>
</dbReference>
<dbReference type="Gene3D" id="3.40.50.720">
    <property type="entry name" value="NAD(P)-binding Rossmann-like Domain"/>
    <property type="match status" value="1"/>
</dbReference>
<dbReference type="InterPro" id="IPR036291">
    <property type="entry name" value="NAD(P)-bd_dom_sf"/>
</dbReference>
<dbReference type="GO" id="GO:0004316">
    <property type="term" value="F:3-oxoacyl-[acyl-carrier-protein] reductase (NADPH) activity"/>
    <property type="evidence" value="ECO:0007669"/>
    <property type="project" value="UniProtKB-EC"/>
</dbReference>
<keyword evidence="2" id="KW-0560">Oxidoreductase</keyword>
<dbReference type="EC" id="1.1.1.100" evidence="2"/>
<evidence type="ECO:0000256" key="1">
    <source>
        <dbReference type="ARBA" id="ARBA00006484"/>
    </source>
</evidence>
<protein>
    <submittedName>
        <fullName evidence="2">3-oxoacyl-[acyl-carrier-protein] reductase FabG</fullName>
        <ecNumber evidence="2">1.1.1.100</ecNumber>
    </submittedName>
</protein>
<gene>
    <name evidence="2" type="ORF">COOX1_2817</name>
</gene>